<reference evidence="1 2" key="1">
    <citation type="journal article" date="2023" name="Sci. Data">
        <title>Genome assembly of the Korean intertidal mud-creeper Batillaria attramentaria.</title>
        <authorList>
            <person name="Patra A.K."/>
            <person name="Ho P.T."/>
            <person name="Jun S."/>
            <person name="Lee S.J."/>
            <person name="Kim Y."/>
            <person name="Won Y.J."/>
        </authorList>
    </citation>
    <scope>NUCLEOTIDE SEQUENCE [LARGE SCALE GENOMIC DNA]</scope>
    <source>
        <strain evidence="1">Wonlab-2016</strain>
    </source>
</reference>
<organism evidence="1 2">
    <name type="scientific">Batillaria attramentaria</name>
    <dbReference type="NCBI Taxonomy" id="370345"/>
    <lineage>
        <taxon>Eukaryota</taxon>
        <taxon>Metazoa</taxon>
        <taxon>Spiralia</taxon>
        <taxon>Lophotrochozoa</taxon>
        <taxon>Mollusca</taxon>
        <taxon>Gastropoda</taxon>
        <taxon>Caenogastropoda</taxon>
        <taxon>Sorbeoconcha</taxon>
        <taxon>Cerithioidea</taxon>
        <taxon>Batillariidae</taxon>
        <taxon>Batillaria</taxon>
    </lineage>
</organism>
<evidence type="ECO:0000313" key="2">
    <source>
        <dbReference type="Proteomes" id="UP001519460"/>
    </source>
</evidence>
<accession>A0ABD0K440</accession>
<evidence type="ECO:0000313" key="1">
    <source>
        <dbReference type="EMBL" id="KAK7482165.1"/>
    </source>
</evidence>
<dbReference type="AlphaFoldDB" id="A0ABD0K440"/>
<proteinExistence type="predicted"/>
<keyword evidence="2" id="KW-1185">Reference proteome</keyword>
<comment type="caution">
    <text evidence="1">The sequence shown here is derived from an EMBL/GenBank/DDBJ whole genome shotgun (WGS) entry which is preliminary data.</text>
</comment>
<gene>
    <name evidence="1" type="ORF">BaRGS_00026630</name>
</gene>
<sequence length="97" mass="10020">MPEMTSSEVASCSEQVIGGRLSSTQLCNAEDRVETLPAVTLCSCRAPGSAGGERGKAGDWSTLTAVSVVRRGVESVETYFPKSLPDSGHSESGEGAL</sequence>
<dbReference type="EMBL" id="JACVVK020000250">
    <property type="protein sequence ID" value="KAK7482165.1"/>
    <property type="molecule type" value="Genomic_DNA"/>
</dbReference>
<name>A0ABD0K440_9CAEN</name>
<dbReference type="Proteomes" id="UP001519460">
    <property type="component" value="Unassembled WGS sequence"/>
</dbReference>
<protein>
    <submittedName>
        <fullName evidence="1">Uncharacterized protein</fullName>
    </submittedName>
</protein>